<evidence type="ECO:0000313" key="3">
    <source>
        <dbReference type="EMBL" id="KAB7518709.1"/>
    </source>
</evidence>
<dbReference type="RefSeq" id="WP_152120705.1">
    <property type="nucleotide sequence ID" value="NZ_QJOW01000004.1"/>
</dbReference>
<evidence type="ECO:0000313" key="6">
    <source>
        <dbReference type="Proteomes" id="UP000326865"/>
    </source>
</evidence>
<organism evidence="2 5">
    <name type="scientific">Halosegnis rubeus</name>
    <dbReference type="NCBI Taxonomy" id="2212850"/>
    <lineage>
        <taxon>Archaea</taxon>
        <taxon>Methanobacteriati</taxon>
        <taxon>Methanobacteriota</taxon>
        <taxon>Stenosarchaea group</taxon>
        <taxon>Halobacteria</taxon>
        <taxon>Halobacteriales</taxon>
        <taxon>Natronomonadaceae</taxon>
        <taxon>Halosegnis</taxon>
    </lineage>
</organism>
<gene>
    <name evidence="1" type="ORF">DM867_09340</name>
    <name evidence="2" type="ORF">DMP03_10980</name>
    <name evidence="3" type="ORF">DP108_05930</name>
</gene>
<dbReference type="EMBL" id="QKKZ01000003">
    <property type="protein sequence ID" value="KAB7513978.1"/>
    <property type="molecule type" value="Genomic_DNA"/>
</dbReference>
<reference evidence="4 5" key="1">
    <citation type="submission" date="2019-10" db="EMBL/GenBank/DDBJ databases">
        <title>Unraveling microbial dark matter from salterns through culturing: the case of the genus Halosegnis.</title>
        <authorList>
            <person name="Duran-Viseras A."/>
            <person name="Andrei A.-S."/>
            <person name="Vera-Gargallo B."/>
            <person name="Ghai R."/>
            <person name="Sanchez-Porro C."/>
            <person name="Ventosa A."/>
        </authorList>
    </citation>
    <scope>NUCLEOTIDE SEQUENCE [LARGE SCALE GENOMIC DNA]</scope>
    <source>
        <strain evidence="2 5">F17-44</strain>
        <strain evidence="1 6">F18-79</strain>
        <strain evidence="3 4">F19-13</strain>
    </source>
</reference>
<dbReference type="Proteomes" id="UP000326865">
    <property type="component" value="Unassembled WGS sequence"/>
</dbReference>
<accession>A0A5N5UIX8</accession>
<evidence type="ECO:0000313" key="1">
    <source>
        <dbReference type="EMBL" id="KAB7513978.1"/>
    </source>
</evidence>
<keyword evidence="6" id="KW-1185">Reference proteome</keyword>
<dbReference type="OrthoDB" id="373309at2157"/>
<dbReference type="Proteomes" id="UP000326302">
    <property type="component" value="Unassembled WGS sequence"/>
</dbReference>
<dbReference type="AlphaFoldDB" id="A0A5N5U6W5"/>
<dbReference type="EMBL" id="QJOW01000004">
    <property type="protein sequence ID" value="KAB7514376.1"/>
    <property type="molecule type" value="Genomic_DNA"/>
</dbReference>
<dbReference type="EMBL" id="QMDY01000003">
    <property type="protein sequence ID" value="KAB7518709.1"/>
    <property type="molecule type" value="Genomic_DNA"/>
</dbReference>
<accession>A0A5N5U605</accession>
<dbReference type="Proteomes" id="UP000326207">
    <property type="component" value="Unassembled WGS sequence"/>
</dbReference>
<accession>A0A5N5U6W5</accession>
<comment type="caution">
    <text evidence="2">The sequence shown here is derived from an EMBL/GenBank/DDBJ whole genome shotgun (WGS) entry which is preliminary data.</text>
</comment>
<protein>
    <submittedName>
        <fullName evidence="2">Uncharacterized protein</fullName>
    </submittedName>
</protein>
<evidence type="ECO:0000313" key="2">
    <source>
        <dbReference type="EMBL" id="KAB7514376.1"/>
    </source>
</evidence>
<name>A0A5N5U6W5_9EURY</name>
<sequence>MAPSGEDDRSRTFRMQRYHERCARRTSMEPLAETRVGDTPAVLVTALKHIDRAEPWTVYRDREAERRFVAIGPTGSMTLRREQHNWVVADTAGQIECLSPSRAASLVRSVRW</sequence>
<evidence type="ECO:0000313" key="5">
    <source>
        <dbReference type="Proteomes" id="UP000326302"/>
    </source>
</evidence>
<evidence type="ECO:0000313" key="4">
    <source>
        <dbReference type="Proteomes" id="UP000326207"/>
    </source>
</evidence>
<proteinExistence type="predicted"/>